<reference evidence="2 3" key="1">
    <citation type="submission" date="2016-10" db="EMBL/GenBank/DDBJ databases">
        <title>Draft genome sequence of Coniochaeta ligniaria NRRL30616, a lignocellulolytic fungus for bioabatement of inhibitors in plant biomass hydrolysates.</title>
        <authorList>
            <consortium name="DOE Joint Genome Institute"/>
            <person name="Jimenez D.J."/>
            <person name="Hector R.E."/>
            <person name="Riley R."/>
            <person name="Sun H."/>
            <person name="Grigoriev I.V."/>
            <person name="Van Elsas J.D."/>
            <person name="Nichols N.N."/>
        </authorList>
    </citation>
    <scope>NUCLEOTIDE SEQUENCE [LARGE SCALE GENOMIC DNA]</scope>
    <source>
        <strain evidence="2 3">NRRL 30616</strain>
    </source>
</reference>
<feature type="compositionally biased region" description="Basic and acidic residues" evidence="1">
    <location>
        <begin position="334"/>
        <end position="353"/>
    </location>
</feature>
<feature type="region of interest" description="Disordered" evidence="1">
    <location>
        <begin position="241"/>
        <end position="267"/>
    </location>
</feature>
<accession>A0A1J7IK07</accession>
<feature type="compositionally biased region" description="Basic and acidic residues" evidence="1">
    <location>
        <begin position="481"/>
        <end position="494"/>
    </location>
</feature>
<feature type="compositionally biased region" description="Basic and acidic residues" evidence="1">
    <location>
        <begin position="645"/>
        <end position="657"/>
    </location>
</feature>
<dbReference type="OrthoDB" id="5365701at2759"/>
<sequence length="777" mass="85997">MDPLSITASALGVAANVLRTAFLVKEAIDQLRDAPDIVRDIEDDITITQAALRQVEAALGHDPQAIWRFRLDDVFDVSVKGCLDTLQRIEEEFESFFGRDDWRVRLGIWWNAGEIRRLRGRLEAKKGGLMLLVQALSLRSVQQMHDLLQQNRATLDIARRGLEDMVPSYPAYKDKDFDSVASELASDDSVLGDRDSGISHTRFPFDEICFGSKAYQRAVARVSSKKTHQLRTKASMPVRESYIPSVAESEAETESESSGETATPSAPTVVESAIHEAVCLKLQEAEARIRALEERIHLTPMAQLKNEALQEQLRLNALMRKKSASSKPRKSKQAKVEDIPTNVEAHENEEGQEKPAYLRSEGYDHYNGGDVPAPLKYVAYQTPRHVLSPIPEFSENTAGGTQVPLEIDEIYPSDSVSSLEKSRRQGEKLSWASVAGLLKQSIELNGPSSVPGTVTKAEAPFTTHHTEGDTRRTTPNDQSAEIDKPNHIASDRSKKDRRRRRSKAQDANGECKKITEEGGPFLAAMLGKDHDGSPSGPAEPAKVLLKGGRKINDQTALLIEYFEGGKGKASGDVRTPSVRVKVTPALKEQHQADHVQVSDARRRPLVGDAHTFPRAISAIPADKQSDEDILRRSYRQSTLDPADLSYRDIKATDGKTKSKEHRTRKRRSRTSGLEETSLEGKSKASLARLAARAEREALLNADGGPRIPFRSTINNPKLLETVEDAIARLILPELARLKLEQAKRTVKVNGVWVEATELKGEKGEEIAAELGHYCVTP</sequence>
<feature type="compositionally biased region" description="Basic residues" evidence="1">
    <location>
        <begin position="658"/>
        <end position="669"/>
    </location>
</feature>
<gene>
    <name evidence="2" type="ORF">CONLIGDRAFT_451610</name>
</gene>
<dbReference type="AlphaFoldDB" id="A0A1J7IK07"/>
<feature type="compositionally biased region" description="Basic and acidic residues" evidence="1">
    <location>
        <begin position="464"/>
        <end position="474"/>
    </location>
</feature>
<dbReference type="EMBL" id="KV875099">
    <property type="protein sequence ID" value="OIW27814.1"/>
    <property type="molecule type" value="Genomic_DNA"/>
</dbReference>
<keyword evidence="3" id="KW-1185">Reference proteome</keyword>
<feature type="compositionally biased region" description="Polar residues" evidence="1">
    <location>
        <begin position="443"/>
        <end position="452"/>
    </location>
</feature>
<dbReference type="PANTHER" id="PTHR42105:SF1">
    <property type="entry name" value="TRANSALDOLASE"/>
    <property type="match status" value="1"/>
</dbReference>
<dbReference type="Proteomes" id="UP000182658">
    <property type="component" value="Unassembled WGS sequence"/>
</dbReference>
<proteinExistence type="predicted"/>
<dbReference type="PANTHER" id="PTHR42105">
    <property type="entry name" value="DIM2-ASSOCIATED PROTEIN 1"/>
    <property type="match status" value="1"/>
</dbReference>
<feature type="compositionally biased region" description="Basic residues" evidence="1">
    <location>
        <begin position="320"/>
        <end position="333"/>
    </location>
</feature>
<name>A0A1J7IK07_9PEZI</name>
<feature type="region of interest" description="Disordered" evidence="1">
    <location>
        <begin position="320"/>
        <end position="365"/>
    </location>
</feature>
<evidence type="ECO:0000256" key="1">
    <source>
        <dbReference type="SAM" id="MobiDB-lite"/>
    </source>
</evidence>
<feature type="region of interest" description="Disordered" evidence="1">
    <location>
        <begin position="645"/>
        <end position="681"/>
    </location>
</feature>
<evidence type="ECO:0000313" key="3">
    <source>
        <dbReference type="Proteomes" id="UP000182658"/>
    </source>
</evidence>
<protein>
    <recommendedName>
        <fullName evidence="4">Fungal N-terminal domain-containing protein</fullName>
    </recommendedName>
</protein>
<organism evidence="2 3">
    <name type="scientific">Coniochaeta ligniaria NRRL 30616</name>
    <dbReference type="NCBI Taxonomy" id="1408157"/>
    <lineage>
        <taxon>Eukaryota</taxon>
        <taxon>Fungi</taxon>
        <taxon>Dikarya</taxon>
        <taxon>Ascomycota</taxon>
        <taxon>Pezizomycotina</taxon>
        <taxon>Sordariomycetes</taxon>
        <taxon>Sordariomycetidae</taxon>
        <taxon>Coniochaetales</taxon>
        <taxon>Coniochaetaceae</taxon>
        <taxon>Coniochaeta</taxon>
    </lineage>
</organism>
<feature type="region of interest" description="Disordered" evidence="1">
    <location>
        <begin position="443"/>
        <end position="513"/>
    </location>
</feature>
<evidence type="ECO:0008006" key="4">
    <source>
        <dbReference type="Google" id="ProtNLM"/>
    </source>
</evidence>
<dbReference type="InParanoid" id="A0A1J7IK07"/>
<evidence type="ECO:0000313" key="2">
    <source>
        <dbReference type="EMBL" id="OIW27814.1"/>
    </source>
</evidence>